<dbReference type="SMART" id="SM00091">
    <property type="entry name" value="PAS"/>
    <property type="match status" value="2"/>
</dbReference>
<dbReference type="InterPro" id="IPR035965">
    <property type="entry name" value="PAS-like_dom_sf"/>
</dbReference>
<dbReference type="InterPro" id="IPR029016">
    <property type="entry name" value="GAF-like_dom_sf"/>
</dbReference>
<keyword evidence="4" id="KW-1185">Reference proteome</keyword>
<dbReference type="InterPro" id="IPR052155">
    <property type="entry name" value="Biofilm_reg_signaling"/>
</dbReference>
<dbReference type="Gene3D" id="3.30.450.20">
    <property type="entry name" value="PAS domain"/>
    <property type="match status" value="2"/>
</dbReference>
<accession>A0A949JFA4</accession>
<dbReference type="PANTHER" id="PTHR44757:SF2">
    <property type="entry name" value="BIOFILM ARCHITECTURE MAINTENANCE PROTEIN MBAA"/>
    <property type="match status" value="1"/>
</dbReference>
<comment type="caution">
    <text evidence="3">The sequence shown here is derived from an EMBL/GenBank/DDBJ whole genome shotgun (WGS) entry which is preliminary data.</text>
</comment>
<reference evidence="3" key="1">
    <citation type="submission" date="2021-06" db="EMBL/GenBank/DDBJ databases">
        <title>Sequencing of actinobacteria type strains.</title>
        <authorList>
            <person name="Nguyen G.-S."/>
            <person name="Wentzel A."/>
        </authorList>
    </citation>
    <scope>NUCLEOTIDE SEQUENCE</scope>
    <source>
        <strain evidence="3">P38-E01</strain>
    </source>
</reference>
<dbReference type="Gene3D" id="3.30.450.40">
    <property type="match status" value="1"/>
</dbReference>
<protein>
    <submittedName>
        <fullName evidence="3">PAS domain-containing protein</fullName>
    </submittedName>
</protein>
<feature type="domain" description="PAS" evidence="2">
    <location>
        <begin position="52"/>
        <end position="97"/>
    </location>
</feature>
<proteinExistence type="predicted"/>
<dbReference type="InterPro" id="IPR000014">
    <property type="entry name" value="PAS"/>
</dbReference>
<organism evidence="3 4">
    <name type="scientific">Streptomyces tardus</name>
    <dbReference type="NCBI Taxonomy" id="2780544"/>
    <lineage>
        <taxon>Bacteria</taxon>
        <taxon>Bacillati</taxon>
        <taxon>Actinomycetota</taxon>
        <taxon>Actinomycetes</taxon>
        <taxon>Kitasatosporales</taxon>
        <taxon>Streptomycetaceae</taxon>
        <taxon>Streptomyces</taxon>
    </lineage>
</organism>
<dbReference type="PANTHER" id="PTHR44757">
    <property type="entry name" value="DIGUANYLATE CYCLASE DGCP"/>
    <property type="match status" value="1"/>
</dbReference>
<evidence type="ECO:0000313" key="3">
    <source>
        <dbReference type="EMBL" id="MBU7598392.1"/>
    </source>
</evidence>
<dbReference type="SUPFAM" id="SSF55781">
    <property type="entry name" value="GAF domain-like"/>
    <property type="match status" value="1"/>
</dbReference>
<feature type="region of interest" description="Disordered" evidence="1">
    <location>
        <begin position="1"/>
        <end position="46"/>
    </location>
</feature>
<dbReference type="Proteomes" id="UP000694501">
    <property type="component" value="Unassembled WGS sequence"/>
</dbReference>
<dbReference type="SUPFAM" id="SSF55785">
    <property type="entry name" value="PYP-like sensor domain (PAS domain)"/>
    <property type="match status" value="2"/>
</dbReference>
<evidence type="ECO:0000256" key="1">
    <source>
        <dbReference type="SAM" id="MobiDB-lite"/>
    </source>
</evidence>
<evidence type="ECO:0000313" key="4">
    <source>
        <dbReference type="Proteomes" id="UP000694501"/>
    </source>
</evidence>
<dbReference type="InterPro" id="IPR013656">
    <property type="entry name" value="PAS_4"/>
</dbReference>
<dbReference type="EMBL" id="JAELVF020000001">
    <property type="protein sequence ID" value="MBU7598392.1"/>
    <property type="molecule type" value="Genomic_DNA"/>
</dbReference>
<feature type="compositionally biased region" description="Basic residues" evidence="1">
    <location>
        <begin position="11"/>
        <end position="24"/>
    </location>
</feature>
<name>A0A949JFA4_9ACTN</name>
<sequence length="495" mass="52879">MSETQSGPAGKRARQGRGGRARARSRAEAGELPTEGEYTAGDEREQEEHAKGAVLLAALLDGMDAALCAFDAEGNVTHWNREAERILGWTPEEAVGRCGLGGWAVLGADADEVESRLLSAMHSPDRQVHEFALVTKGGGRVLVRTQSAGVRDSDGVPAGVYCAFSEVHTQIDLERTLALSEVLLDDAPWGVVVLDVDLRPAVVNLRAVRSLRMSRSALLGRPLGEVLRAGAEELEAAIEHVMADGPSAELADMWVTLRTAAGESGSGGAPHSRRCWRSGFLRLGSPLAEQPVPLGVAWIFQDVTESKLAEQRASRSRFRDAQLQRSARAAAECEDPREAAALQLDFALAGFADHAFVDLSSGRRLIRAAQSPAPGGGHTAPVAAGAVPAPYDDRHPASQCLERRGTVRTSVGGAEVEGWAQHRSWPADAVHGMCVLLRSRGRDHGVVTFLRGASRRPFDRLDAQHAEDVAIRMAAALDLAAALDRARAAEERDLC</sequence>
<dbReference type="Pfam" id="PF08448">
    <property type="entry name" value="PAS_4"/>
    <property type="match status" value="2"/>
</dbReference>
<gene>
    <name evidence="3" type="ORF">JGS22_012380</name>
</gene>
<dbReference type="AlphaFoldDB" id="A0A949JFA4"/>
<dbReference type="PROSITE" id="PS50112">
    <property type="entry name" value="PAS"/>
    <property type="match status" value="1"/>
</dbReference>
<evidence type="ECO:0000259" key="2">
    <source>
        <dbReference type="PROSITE" id="PS50112"/>
    </source>
</evidence>
<dbReference type="NCBIfam" id="TIGR00229">
    <property type="entry name" value="sensory_box"/>
    <property type="match status" value="1"/>
</dbReference>
<dbReference type="CDD" id="cd00130">
    <property type="entry name" value="PAS"/>
    <property type="match status" value="1"/>
</dbReference>